<sequence length="291" mass="31597">MGQTRRRILQLLGGATLATTAGAALPGTAAASPEAEAGGTGRGGTIPDRGIGMHLYTVRDILAADPLGTLTALRDIGYQCVGVSAFPRPAAEIRDLCAQARLKPVILHVGHGDIVGNWENKLAEAKTIGVRWLVLSSFPSSMYTVEGMRLGAQQLTEAGRAAAELGMGVLHHNHDTEFRVLEGRSLYEILLHETDPRCVDFELDIGWADRVGADSRWLFEDHPNRFPVLHVKDHNGSGGWADVGHGVVDFPRIFEKAKVGGVKYWLVERDDQPAPLDTAANSFQYLDNVRY</sequence>
<dbReference type="PANTHER" id="PTHR12110">
    <property type="entry name" value="HYDROXYPYRUVATE ISOMERASE"/>
    <property type="match status" value="1"/>
</dbReference>
<evidence type="ECO:0000313" key="3">
    <source>
        <dbReference type="Proteomes" id="UP000185696"/>
    </source>
</evidence>
<evidence type="ECO:0008006" key="4">
    <source>
        <dbReference type="Google" id="ProtNLM"/>
    </source>
</evidence>
<dbReference type="RefSeq" id="WP_075132657.1">
    <property type="nucleotide sequence ID" value="NZ_MSIF01000004.1"/>
</dbReference>
<gene>
    <name evidence="2" type="ORF">BLA60_10605</name>
</gene>
<feature type="chain" id="PRO_5031536230" description="Sugar phosphate isomerase/epimerase" evidence="1">
    <location>
        <begin position="24"/>
        <end position="291"/>
    </location>
</feature>
<dbReference type="AlphaFoldDB" id="A0A7Z0WN29"/>
<accession>A0A7Z0WN29</accession>
<keyword evidence="3" id="KW-1185">Reference proteome</keyword>
<dbReference type="InterPro" id="IPR006311">
    <property type="entry name" value="TAT_signal"/>
</dbReference>
<name>A0A7Z0WN29_9PSEU</name>
<feature type="signal peptide" evidence="1">
    <location>
        <begin position="1"/>
        <end position="23"/>
    </location>
</feature>
<comment type="caution">
    <text evidence="2">The sequence shown here is derived from an EMBL/GenBank/DDBJ whole genome shotgun (WGS) entry which is preliminary data.</text>
</comment>
<keyword evidence="1" id="KW-0732">Signal</keyword>
<proteinExistence type="predicted"/>
<dbReference type="InterPro" id="IPR050312">
    <property type="entry name" value="IolE/XylAMocC-like"/>
</dbReference>
<dbReference type="SUPFAM" id="SSF51658">
    <property type="entry name" value="Xylose isomerase-like"/>
    <property type="match status" value="1"/>
</dbReference>
<protein>
    <recommendedName>
        <fullName evidence="4">Sugar phosphate isomerase/epimerase</fullName>
    </recommendedName>
</protein>
<evidence type="ECO:0000313" key="2">
    <source>
        <dbReference type="EMBL" id="OLF11422.1"/>
    </source>
</evidence>
<dbReference type="OrthoDB" id="9798407at2"/>
<dbReference type="PROSITE" id="PS51318">
    <property type="entry name" value="TAT"/>
    <property type="match status" value="1"/>
</dbReference>
<dbReference type="Gene3D" id="3.20.20.150">
    <property type="entry name" value="Divalent-metal-dependent TIM barrel enzymes"/>
    <property type="match status" value="1"/>
</dbReference>
<dbReference type="EMBL" id="MSIF01000004">
    <property type="protein sequence ID" value="OLF11422.1"/>
    <property type="molecule type" value="Genomic_DNA"/>
</dbReference>
<dbReference type="InterPro" id="IPR036237">
    <property type="entry name" value="Xyl_isomerase-like_sf"/>
</dbReference>
<evidence type="ECO:0000256" key="1">
    <source>
        <dbReference type="SAM" id="SignalP"/>
    </source>
</evidence>
<dbReference type="PANTHER" id="PTHR12110:SF41">
    <property type="entry name" value="INOSOSE DEHYDRATASE"/>
    <property type="match status" value="1"/>
</dbReference>
<reference evidence="2 3" key="1">
    <citation type="submission" date="2016-12" db="EMBL/GenBank/DDBJ databases">
        <title>The draft genome sequence of Actinophytocola xinjiangensis.</title>
        <authorList>
            <person name="Wang W."/>
            <person name="Yuan L."/>
        </authorList>
    </citation>
    <scope>NUCLEOTIDE SEQUENCE [LARGE SCALE GENOMIC DNA]</scope>
    <source>
        <strain evidence="2 3">CGMCC 4.4663</strain>
    </source>
</reference>
<dbReference type="Proteomes" id="UP000185696">
    <property type="component" value="Unassembled WGS sequence"/>
</dbReference>
<organism evidence="2 3">
    <name type="scientific">Actinophytocola xinjiangensis</name>
    <dbReference type="NCBI Taxonomy" id="485602"/>
    <lineage>
        <taxon>Bacteria</taxon>
        <taxon>Bacillati</taxon>
        <taxon>Actinomycetota</taxon>
        <taxon>Actinomycetes</taxon>
        <taxon>Pseudonocardiales</taxon>
        <taxon>Pseudonocardiaceae</taxon>
    </lineage>
</organism>